<evidence type="ECO:0000256" key="2">
    <source>
        <dbReference type="SAM" id="MobiDB-lite"/>
    </source>
</evidence>
<accession>A0ABD4HL99</accession>
<reference evidence="3 5" key="1">
    <citation type="submission" date="2020-06" db="EMBL/GenBank/DDBJ databases">
        <title>Crossreactivity between MHC class I-restricted antigens from cancer cells and an enterococcal bacteriophage.</title>
        <authorList>
            <person name="Fluckiger A."/>
            <person name="Daillere R."/>
            <person name="Sassi M."/>
            <person name="Cattoir V."/>
            <person name="Kroemer G."/>
            <person name="Zitvogel L."/>
        </authorList>
    </citation>
    <scope>NUCLEOTIDE SEQUENCE [LARGE SCALE GENOMIC DNA]</scope>
    <source>
        <strain evidence="3 5">EG4</strain>
    </source>
</reference>
<name>A0ABD4HL99_ENTGA</name>
<feature type="region of interest" description="Disordered" evidence="2">
    <location>
        <begin position="41"/>
        <end position="92"/>
    </location>
</feature>
<proteinExistence type="predicted"/>
<dbReference type="RefSeq" id="WP_103300361.1">
    <property type="nucleotide sequence ID" value="NZ_CAKOCH010000003.1"/>
</dbReference>
<dbReference type="AlphaFoldDB" id="A0ABD4HL99"/>
<protein>
    <submittedName>
        <fullName evidence="3">Uncharacterized protein</fullName>
    </submittedName>
</protein>
<evidence type="ECO:0000313" key="5">
    <source>
        <dbReference type="Proteomes" id="UP000571857"/>
    </source>
</evidence>
<sequence>MAKNKDGWFFKKKLIDEINSVPDEMIYGDESVKAKEKDSFVLEANKNPEKPNESQSTEPVKEMMEEVDKQTLEGEKRTEEMKEVKEEGLKESVEATDISTRDNLGQVDSLLSTNQKLERQVTELMLAVQRSEKEKQTLREEKEAIILKLQEVENAYEQQVKKNDTLLKQPLEKITELTEQNEQLKKDVQYAQQEIGEVLLTAKKQASRILEEAQMEADHLIRTANLELESISNKAHKISIEVEESKDTVTSLYMELQNKVRQLQQEIGR</sequence>
<gene>
    <name evidence="3" type="ORF">HWH42_04315</name>
    <name evidence="4" type="ORF">QRX88_11135</name>
</gene>
<evidence type="ECO:0000313" key="6">
    <source>
        <dbReference type="Proteomes" id="UP001241571"/>
    </source>
</evidence>
<evidence type="ECO:0000313" key="4">
    <source>
        <dbReference type="EMBL" id="MDL4936269.1"/>
    </source>
</evidence>
<dbReference type="EMBL" id="JABXJK010000013">
    <property type="protein sequence ID" value="MBA0971824.1"/>
    <property type="molecule type" value="Genomic_DNA"/>
</dbReference>
<organism evidence="3 5">
    <name type="scientific">Enterococcus gallinarum</name>
    <dbReference type="NCBI Taxonomy" id="1353"/>
    <lineage>
        <taxon>Bacteria</taxon>
        <taxon>Bacillati</taxon>
        <taxon>Bacillota</taxon>
        <taxon>Bacilli</taxon>
        <taxon>Lactobacillales</taxon>
        <taxon>Enterococcaceae</taxon>
        <taxon>Enterococcus</taxon>
    </lineage>
</organism>
<feature type="compositionally biased region" description="Basic and acidic residues" evidence="2">
    <location>
        <begin position="41"/>
        <end position="52"/>
    </location>
</feature>
<evidence type="ECO:0000256" key="1">
    <source>
        <dbReference type="SAM" id="Coils"/>
    </source>
</evidence>
<dbReference type="Proteomes" id="UP000571857">
    <property type="component" value="Unassembled WGS sequence"/>
</dbReference>
<reference evidence="4 6" key="2">
    <citation type="submission" date="2023-06" db="EMBL/GenBank/DDBJ databases">
        <title>Acute promotion of culturable opportunistic pathogens and persistent increase of antibiotic resistance following antibiotic exposure in mouse gut microbiota.</title>
        <authorList>
            <person name="Li L."/>
            <person name="Wang B."/>
            <person name="Sun Y."/>
            <person name="Wang M."/>
            <person name="Xu H."/>
        </authorList>
    </citation>
    <scope>NUCLEOTIDE SEQUENCE [LARGE SCALE GENOMIC DNA]</scope>
    <source>
        <strain evidence="4 6">CRI2_2</strain>
    </source>
</reference>
<keyword evidence="1" id="KW-0175">Coiled coil</keyword>
<dbReference type="Proteomes" id="UP001241571">
    <property type="component" value="Unassembled WGS sequence"/>
</dbReference>
<evidence type="ECO:0000313" key="3">
    <source>
        <dbReference type="EMBL" id="MBA0971824.1"/>
    </source>
</evidence>
<comment type="caution">
    <text evidence="3">The sequence shown here is derived from an EMBL/GenBank/DDBJ whole genome shotgun (WGS) entry which is preliminary data.</text>
</comment>
<dbReference type="EMBL" id="JASUBT010000007">
    <property type="protein sequence ID" value="MDL4936269.1"/>
    <property type="molecule type" value="Genomic_DNA"/>
</dbReference>
<feature type="coiled-coil region" evidence="1">
    <location>
        <begin position="107"/>
        <end position="266"/>
    </location>
</feature>
<feature type="compositionally biased region" description="Basic and acidic residues" evidence="2">
    <location>
        <begin position="59"/>
        <end position="92"/>
    </location>
</feature>